<dbReference type="InterPro" id="IPR036388">
    <property type="entry name" value="WH-like_DNA-bd_sf"/>
</dbReference>
<dbReference type="InterPro" id="IPR001867">
    <property type="entry name" value="OmpR/PhoB-type_DNA-bd"/>
</dbReference>
<dbReference type="PANTHER" id="PTHR47691:SF3">
    <property type="entry name" value="HTH-TYPE TRANSCRIPTIONAL REGULATOR RV0890C-RELATED"/>
    <property type="match status" value="1"/>
</dbReference>
<dbReference type="Pfam" id="PF25872">
    <property type="entry name" value="HTH_77"/>
    <property type="match status" value="1"/>
</dbReference>
<evidence type="ECO:0000259" key="5">
    <source>
        <dbReference type="SMART" id="SM01043"/>
    </source>
</evidence>
<accession>C0JW99</accession>
<dbReference type="GO" id="GO:0003677">
    <property type="term" value="F:DNA binding"/>
    <property type="evidence" value="ECO:0007669"/>
    <property type="project" value="UniProtKB-KW"/>
</dbReference>
<dbReference type="CDD" id="cd15831">
    <property type="entry name" value="BTAD"/>
    <property type="match status" value="1"/>
</dbReference>
<organism evidence="6">
    <name type="scientific">Streptomyces diastatochromogenes</name>
    <dbReference type="NCBI Taxonomy" id="42236"/>
    <lineage>
        <taxon>Bacteria</taxon>
        <taxon>Bacillati</taxon>
        <taxon>Actinomycetota</taxon>
        <taxon>Actinomycetes</taxon>
        <taxon>Kitasatosporales</taxon>
        <taxon>Streptomycetaceae</taxon>
        <taxon>Streptomyces</taxon>
    </lineage>
</organism>
<evidence type="ECO:0000313" key="6">
    <source>
        <dbReference type="EMBL" id="ACN64819.1"/>
    </source>
</evidence>
<dbReference type="Gene3D" id="1.10.10.10">
    <property type="entry name" value="Winged helix-like DNA-binding domain superfamily/Winged helix DNA-binding domain"/>
    <property type="match status" value="1"/>
</dbReference>
<dbReference type="EMBL" id="FJ483966">
    <property type="protein sequence ID" value="ACN64819.1"/>
    <property type="molecule type" value="Genomic_DNA"/>
</dbReference>
<keyword evidence="3" id="KW-0238">DNA-binding</keyword>
<dbReference type="Gene3D" id="1.25.40.10">
    <property type="entry name" value="Tetratricopeptide repeat domain"/>
    <property type="match status" value="2"/>
</dbReference>
<dbReference type="SMART" id="SM00862">
    <property type="entry name" value="Trans_reg_C"/>
    <property type="match status" value="1"/>
</dbReference>
<dbReference type="InterPro" id="IPR027417">
    <property type="entry name" value="P-loop_NTPase"/>
</dbReference>
<dbReference type="GO" id="GO:0000160">
    <property type="term" value="P:phosphorelay signal transduction system"/>
    <property type="evidence" value="ECO:0007669"/>
    <property type="project" value="UniProtKB-KW"/>
</dbReference>
<dbReference type="InterPro" id="IPR058852">
    <property type="entry name" value="HTH_77"/>
</dbReference>
<dbReference type="SUPFAM" id="SSF52540">
    <property type="entry name" value="P-loop containing nucleoside triphosphate hydrolases"/>
    <property type="match status" value="1"/>
</dbReference>
<dbReference type="SUPFAM" id="SSF48452">
    <property type="entry name" value="TPR-like"/>
    <property type="match status" value="2"/>
</dbReference>
<dbReference type="InterPro" id="IPR011990">
    <property type="entry name" value="TPR-like_helical_dom_sf"/>
</dbReference>
<feature type="domain" description="Bacterial transcriptional activator" evidence="5">
    <location>
        <begin position="99"/>
        <end position="242"/>
    </location>
</feature>
<dbReference type="InterPro" id="IPR049945">
    <property type="entry name" value="AAA_22"/>
</dbReference>
<evidence type="ECO:0000256" key="2">
    <source>
        <dbReference type="ARBA" id="ARBA00023012"/>
    </source>
</evidence>
<feature type="domain" description="OmpR/PhoB-type" evidence="4">
    <location>
        <begin position="22"/>
        <end position="92"/>
    </location>
</feature>
<dbReference type="Gene3D" id="3.40.50.300">
    <property type="entry name" value="P-loop containing nucleotide triphosphate hydrolases"/>
    <property type="match status" value="1"/>
</dbReference>
<sequence>MPTGAAIRILGPLRVRTADGGTADVRGARLQTLVAVLALAAGREVARSDLLEALWDDALPSAPDNALQALTSRMRRALPGLVVDSSPTGYRLVVRRDDVDALRFESQVSAVAAVRGDHARRAAVLRDALDLWHGPALAGLTSTRVVRAHATRLEELRRRAREDRIDAELALGGGPALVAELAGLVSEDPFREKLRVQLMHALQTDGRQTEALGVYTEARTLLAETYGIDPSAELHQAYLDVLRGEVTAAPPRLAPRETRLPVPLTELVGREADVERVRELLDHARLVTVVGPGGVGKTRVALEAARRVDERGTQRVVLVELASVADPANVPRTVLDTLGAGEGGLLSAPGFETPEHGPVLRRLMSLLAGEPALLVLDNCEHLVEAVAETAATLLAHCPDLCVLAAGRQPLGVSGERLHRLTGLALPKGPTDAPGSPAVRLFADRALAVRPAFTLDGRTVDTVVAICRALDGLPLALELAAARLQSLSAEQIRDRLDDRFRLLGAEGRPADGRRRTLRAVMDWTWDLLDDAERTLARRLAVFAGRVDLPLVERVCAGDGLDPADLDMLLASLVAKSVVQTEETGRRVGYRMPETVRLYAAEQLAAAGDEAPLRTRHARTLLAIAETAEPGLRRHGQAAELARLSALVDDFHAALRWSLDHAPDGLALRLVASLEWFWLLGGRRAEAMEWTRRALDLPCDSRPRDRAIVCAVGGLQHGALLGEEAGVAYLFEALALIQELPEADHPVLVAAGILGSLASGSPELVSEQLRALGGHRDPWIASLARMLGARMLANAGQPHAARDELLAALDGFRTLGERLGLTYTLSALAESESARGDHVGAIGALEEALRAVTELGHAEDRPMLMVRLAVEQARSGRPEAAEAGLLDAAAEASRLGLGETLGVAHHALGDLRRTQGRTAEARRLLDRALAEVMAHGPGVGYRPAVLTSQGHLAVAESRLPAALEACTAALDLARQVDEAQLLAQVLVLAADIALAQAEPKHAAVLLHTAADVRGQPLDADPDVHRVARATRLALGDDRYGAARPVRPDEIEGLVAGLAGRLAPPQAG</sequence>
<dbReference type="Pfam" id="PF03704">
    <property type="entry name" value="BTAD"/>
    <property type="match status" value="1"/>
</dbReference>
<protein>
    <submittedName>
        <fullName evidence="6">PokR1</fullName>
    </submittedName>
</protein>
<dbReference type="PANTHER" id="PTHR47691">
    <property type="entry name" value="REGULATOR-RELATED"/>
    <property type="match status" value="1"/>
</dbReference>
<name>C0JW99_STRDA</name>
<evidence type="ECO:0000256" key="3">
    <source>
        <dbReference type="ARBA" id="ARBA00023125"/>
    </source>
</evidence>
<dbReference type="PRINTS" id="PR00364">
    <property type="entry name" value="DISEASERSIST"/>
</dbReference>
<dbReference type="Pfam" id="PF13401">
    <property type="entry name" value="AAA_22"/>
    <property type="match status" value="1"/>
</dbReference>
<dbReference type="SUPFAM" id="SSF46894">
    <property type="entry name" value="C-terminal effector domain of the bipartite response regulators"/>
    <property type="match status" value="1"/>
</dbReference>
<reference evidence="6" key="1">
    <citation type="journal article" date="2009" name="ChemBioChem">
        <title>Organisation of the biosynthetic gene cluster and tailoring enzymes in the biosynthesis of the tetracyclic quinone glycoside antibiotic polyketomycin.</title>
        <authorList>
            <person name="Daum M."/>
            <person name="Peintner I."/>
            <person name="Linnenbrink A."/>
            <person name="Frerich A."/>
            <person name="Weber M."/>
            <person name="Paululat T."/>
            <person name="Bechthold A."/>
        </authorList>
    </citation>
    <scope>NUCLEOTIDE SEQUENCE</scope>
    <source>
        <strain evidence="6">Tu6028</strain>
    </source>
</reference>
<dbReference type="AlphaFoldDB" id="C0JW99"/>
<comment type="similarity">
    <text evidence="1">Belongs to the AfsR/DnrI/RedD regulatory family.</text>
</comment>
<dbReference type="GO" id="GO:0016887">
    <property type="term" value="F:ATP hydrolysis activity"/>
    <property type="evidence" value="ECO:0007669"/>
    <property type="project" value="InterPro"/>
</dbReference>
<proteinExistence type="inferred from homology"/>
<evidence type="ECO:0000259" key="4">
    <source>
        <dbReference type="SMART" id="SM00862"/>
    </source>
</evidence>
<keyword evidence="2" id="KW-0902">Two-component regulatory system</keyword>
<dbReference type="InterPro" id="IPR005158">
    <property type="entry name" value="BTAD"/>
</dbReference>
<gene>
    <name evidence="6" type="primary">pokR1</name>
</gene>
<dbReference type="SMART" id="SM01043">
    <property type="entry name" value="BTAD"/>
    <property type="match status" value="1"/>
</dbReference>
<dbReference type="GO" id="GO:0006355">
    <property type="term" value="P:regulation of DNA-templated transcription"/>
    <property type="evidence" value="ECO:0007669"/>
    <property type="project" value="InterPro"/>
</dbReference>
<dbReference type="InterPro" id="IPR016032">
    <property type="entry name" value="Sig_transdc_resp-reg_C-effctor"/>
</dbReference>
<evidence type="ECO:0000256" key="1">
    <source>
        <dbReference type="ARBA" id="ARBA00005820"/>
    </source>
</evidence>